<proteinExistence type="predicted"/>
<dbReference type="SUPFAM" id="SSF48576">
    <property type="entry name" value="Terpenoid synthases"/>
    <property type="match status" value="1"/>
</dbReference>
<reference evidence="7" key="4">
    <citation type="submission" date="2023-07" db="EMBL/GenBank/DDBJ databases">
        <authorList>
            <person name="Myburg A.A."/>
            <person name="Grattapaglia D."/>
            <person name="Tuskan G.A."/>
            <person name="Hellsten U."/>
            <person name="Hayes R.D."/>
            <person name="Grimwood J."/>
            <person name="Jenkins J."/>
            <person name="Lindquist E."/>
            <person name="Tice H."/>
            <person name="Bauer D."/>
            <person name="Goodstein D.M."/>
            <person name="Dubchak I."/>
            <person name="Poliakov A."/>
            <person name="Mizrachi E."/>
            <person name="Kullan A.R."/>
            <person name="Hussey S.G."/>
            <person name="Pinard D."/>
            <person name="Van D.M."/>
            <person name="Singh P."/>
            <person name="Van J.I."/>
            <person name="Silva-Junior O.B."/>
            <person name="Togawa R.C."/>
            <person name="Pappas M.R."/>
            <person name="Faria D.A."/>
            <person name="Sansaloni C.P."/>
            <person name="Petroli C.D."/>
            <person name="Yang X."/>
            <person name="Ranjan P."/>
            <person name="Tschaplinski T.J."/>
            <person name="Ye C.Y."/>
            <person name="Li T."/>
            <person name="Sterck L."/>
            <person name="Vanneste K."/>
            <person name="Murat F."/>
            <person name="Soler M."/>
            <person name="Clemente H.S."/>
            <person name="Saidi N."/>
            <person name="Cassan-Wang H."/>
            <person name="Dunand C."/>
            <person name="Hefer C.A."/>
            <person name="Bornberg-Bauer E."/>
            <person name="Kersting A.R."/>
            <person name="Vining K."/>
            <person name="Amarasinghe V."/>
            <person name="Ranik M."/>
            <person name="Naithani S."/>
            <person name="Elser J."/>
            <person name="Boyd A.E."/>
            <person name="Liston A."/>
            <person name="Spatafora J.W."/>
            <person name="Dharmwardhana P."/>
            <person name="Raja R."/>
            <person name="Sullivan C."/>
            <person name="Romanel E."/>
            <person name="Alves-Ferreira M."/>
            <person name="Kulheim C."/>
            <person name="Foley W."/>
            <person name="Carocha V."/>
            <person name="Paiva J."/>
            <person name="Kudrna D."/>
            <person name="Brommonschenkel S.H."/>
            <person name="Pasquali G."/>
            <person name="Byrne M."/>
            <person name="Rigault P."/>
            <person name="Tibbits J."/>
            <person name="Spokevicius A."/>
            <person name="Jones R.C."/>
            <person name="Steane D.A."/>
            <person name="Vaillancourt R.E."/>
            <person name="Potts B.M."/>
            <person name="Joubert F."/>
            <person name="Barry K."/>
            <person name="Pappas G.J."/>
            <person name="Strauss S.H."/>
            <person name="Jaiswal P."/>
            <person name="Grima-Pettenati J."/>
            <person name="Salse J."/>
            <person name="Van D.P."/>
            <person name="Rokhsar D.S."/>
            <person name="Schmutz J."/>
        </authorList>
    </citation>
    <scope>NUCLEOTIDE SEQUENCE</scope>
    <source>
        <tissue evidence="7">Leaf extractions</tissue>
    </source>
</reference>
<dbReference type="GO" id="GO:0000287">
    <property type="term" value="F:magnesium ion binding"/>
    <property type="evidence" value="ECO:0007669"/>
    <property type="project" value="InterPro"/>
</dbReference>
<gene>
    <name evidence="8" type="ORF">EUGRSUZ_L01631</name>
</gene>
<dbReference type="STRING" id="71139.A0A058ZTW8"/>
<dbReference type="Gramene" id="KCW44806">
    <property type="protein sequence ID" value="KCW44806"/>
    <property type="gene ID" value="EUGRSUZ_L01631"/>
</dbReference>
<dbReference type="GO" id="GO:0046246">
    <property type="term" value="P:terpene biosynthetic process"/>
    <property type="evidence" value="ECO:0000318"/>
    <property type="project" value="GO_Central"/>
</dbReference>
<dbReference type="OMA" id="QCLAMKH"/>
<evidence type="ECO:0000256" key="3">
    <source>
        <dbReference type="ARBA" id="ARBA00022842"/>
    </source>
</evidence>
<dbReference type="InParanoid" id="A0A058ZTW8"/>
<reference evidence="8" key="1">
    <citation type="submission" date="2013-07" db="EMBL/GenBank/DDBJ databases">
        <title>The genome of Eucalyptus grandis.</title>
        <authorList>
            <person name="Schmutz J."/>
            <person name="Hayes R."/>
            <person name="Myburg A."/>
            <person name="Tuskan G."/>
            <person name="Grattapaglia D."/>
            <person name="Rokhsar D.S."/>
        </authorList>
    </citation>
    <scope>NUCLEOTIDE SEQUENCE</scope>
    <source>
        <tissue evidence="8">Leaf extractions</tissue>
    </source>
</reference>
<dbReference type="SFLD" id="SFLDS00005">
    <property type="entry name" value="Isoprenoid_Synthase_Type_I"/>
    <property type="match status" value="1"/>
</dbReference>
<keyword evidence="2" id="KW-0479">Metal-binding</keyword>
<evidence type="ECO:0000256" key="4">
    <source>
        <dbReference type="ARBA" id="ARBA00023239"/>
    </source>
</evidence>
<feature type="domain" description="Terpene synthase metal-binding" evidence="6">
    <location>
        <begin position="269"/>
        <end position="509"/>
    </location>
</feature>
<reference evidence="7" key="2">
    <citation type="journal article" date="2014" name="Nature">
        <title>The genome of Eucalyptus grandis.</title>
        <authorList>
            <person name="Myburg A.A."/>
            <person name="Grattapaglia D."/>
            <person name="Tuskan G.A."/>
            <person name="Hellsten U."/>
            <person name="Hayes R.D."/>
            <person name="Grimwood J."/>
            <person name="Jenkins J."/>
            <person name="Lindquist E."/>
            <person name="Tice H."/>
            <person name="Bauer D."/>
            <person name="Goodstein D.M."/>
            <person name="Dubchak I."/>
            <person name="Poliakov A."/>
            <person name="Mizrachi E."/>
            <person name="Kullan A.R."/>
            <person name="Hussey S.G."/>
            <person name="Pinard D."/>
            <person name="van der Merwe K."/>
            <person name="Singh P."/>
            <person name="van Jaarsveld I."/>
            <person name="Silva-Junior O.B."/>
            <person name="Togawa R.C."/>
            <person name="Pappas M.R."/>
            <person name="Faria D.A."/>
            <person name="Sansaloni C.P."/>
            <person name="Petroli C.D."/>
            <person name="Yang X."/>
            <person name="Ranjan P."/>
            <person name="Tschaplinski T.J."/>
            <person name="Ye C.Y."/>
            <person name="Li T."/>
            <person name="Sterck L."/>
            <person name="Vanneste K."/>
            <person name="Murat F."/>
            <person name="Soler M."/>
            <person name="Clemente H.S."/>
            <person name="Saidi N."/>
            <person name="Cassan-Wang H."/>
            <person name="Dunand C."/>
            <person name="Hefer C.A."/>
            <person name="Bornberg-Bauer E."/>
            <person name="Kersting A.R."/>
            <person name="Vining K."/>
            <person name="Amarasinghe V."/>
            <person name="Ranik M."/>
            <person name="Naithani S."/>
            <person name="Elser J."/>
            <person name="Boyd A.E."/>
            <person name="Liston A."/>
            <person name="Spatafora J.W."/>
            <person name="Dharmwardhana P."/>
            <person name="Raja R."/>
            <person name="Sullivan C."/>
            <person name="Romanel E."/>
            <person name="Alves-Ferreira M."/>
            <person name="Kulheim C."/>
            <person name="Foley W."/>
            <person name="Carocha V."/>
            <person name="Paiva J."/>
            <person name="Kudrna D."/>
            <person name="Brommonschenkel S.H."/>
            <person name="Pasquali G."/>
            <person name="Byrne M."/>
            <person name="Rigault P."/>
            <person name="Tibbits J."/>
            <person name="Spokevicius A."/>
            <person name="Jones R.C."/>
            <person name="Steane D.A."/>
            <person name="Vaillancourt R.E."/>
            <person name="Potts B.M."/>
            <person name="Joubert F."/>
            <person name="Barry K."/>
            <person name="Pappas G.J."/>
            <person name="Strauss S.H."/>
            <person name="Jaiswal P."/>
            <person name="Grima-Pettenati J."/>
            <person name="Salse J."/>
            <person name="Van de Peer Y."/>
            <person name="Rokhsar D.S."/>
            <person name="Schmutz J."/>
        </authorList>
    </citation>
    <scope>NUCLEOTIDE SEQUENCE</scope>
    <source>
        <tissue evidence="7">Leaf extractions</tissue>
    </source>
</reference>
<dbReference type="Gene3D" id="1.50.10.130">
    <property type="entry name" value="Terpene synthase, N-terminal domain"/>
    <property type="match status" value="1"/>
</dbReference>
<keyword evidence="4" id="KW-0456">Lyase</keyword>
<dbReference type="InterPro" id="IPR001906">
    <property type="entry name" value="Terpene_synth_N"/>
</dbReference>
<evidence type="ECO:0000256" key="2">
    <source>
        <dbReference type="ARBA" id="ARBA00022723"/>
    </source>
</evidence>
<dbReference type="CDD" id="cd00684">
    <property type="entry name" value="Terpene_cyclase_plant_C1"/>
    <property type="match status" value="1"/>
</dbReference>
<dbReference type="SUPFAM" id="SSF48239">
    <property type="entry name" value="Terpenoid cyclases/Protein prenyltransferases"/>
    <property type="match status" value="1"/>
</dbReference>
<dbReference type="GO" id="GO:0010333">
    <property type="term" value="F:terpene synthase activity"/>
    <property type="evidence" value="ECO:0000318"/>
    <property type="project" value="GO_Central"/>
</dbReference>
<dbReference type="FunCoup" id="A0A058ZTW8">
    <property type="interactions" value="32"/>
</dbReference>
<evidence type="ECO:0008006" key="10">
    <source>
        <dbReference type="Google" id="ProtNLM"/>
    </source>
</evidence>
<evidence type="ECO:0000259" key="5">
    <source>
        <dbReference type="Pfam" id="PF01397"/>
    </source>
</evidence>
<dbReference type="SFLD" id="SFLDG01019">
    <property type="entry name" value="Terpene_Cyclase_Like_1_C_Termi"/>
    <property type="match status" value="1"/>
</dbReference>
<evidence type="ECO:0000313" key="8">
    <source>
        <dbReference type="EMBL" id="KCW44806.1"/>
    </source>
</evidence>
<dbReference type="Pfam" id="PF03936">
    <property type="entry name" value="Terpene_synth_C"/>
    <property type="match status" value="1"/>
</dbReference>
<dbReference type="InterPro" id="IPR008949">
    <property type="entry name" value="Isoprenoid_synthase_dom_sf"/>
</dbReference>
<name>A0A058ZTW8_EUCGR</name>
<keyword evidence="3" id="KW-0460">Magnesium</keyword>
<evidence type="ECO:0000256" key="1">
    <source>
        <dbReference type="ARBA" id="ARBA00001946"/>
    </source>
</evidence>
<dbReference type="InterPro" id="IPR050148">
    <property type="entry name" value="Terpene_synthase-like"/>
</dbReference>
<evidence type="ECO:0000313" key="9">
    <source>
        <dbReference type="Proteomes" id="UP000030711"/>
    </source>
</evidence>
<dbReference type="InterPro" id="IPR005630">
    <property type="entry name" value="Terpene_synthase_metal-bd"/>
</dbReference>
<feature type="domain" description="Terpene synthase N-terminal" evidence="5">
    <location>
        <begin position="32"/>
        <end position="212"/>
    </location>
</feature>
<dbReference type="PANTHER" id="PTHR31225">
    <property type="entry name" value="OS04G0344100 PROTEIN-RELATED"/>
    <property type="match status" value="1"/>
</dbReference>
<dbReference type="Pfam" id="PF01397">
    <property type="entry name" value="Terpene_synth"/>
    <property type="match status" value="1"/>
</dbReference>
<dbReference type="EMBL" id="MU848525">
    <property type="protein sequence ID" value="KAK2632382.1"/>
    <property type="molecule type" value="Genomic_DNA"/>
</dbReference>
<dbReference type="PANTHER" id="PTHR31225:SF241">
    <property type="entry name" value="TERPENE SYNTHASE FAMILY, METAL-BINDING DOMAIN PROTEIN"/>
    <property type="match status" value="1"/>
</dbReference>
<evidence type="ECO:0000259" key="6">
    <source>
        <dbReference type="Pfam" id="PF03936"/>
    </source>
</evidence>
<dbReference type="AlphaFoldDB" id="A0A058ZTW8"/>
<sequence length="567" mass="65922">MSARFSVIPSSSLPQETGCVEGRRSANFHPSIWGDYFLKYASDSNSLHSHVIAEERIERLKGEVGKMLTSAMYKPAEKLNLIDQIQRLGIAYHFELEIDKELEQIRRGYFEYQCDDNDNDLDTVALLFRLLRQRGYHVSCEIFNKFKDGDGNFGKSLIADVQGLLSLFEACHLRYHGDDNLEDALAFTTTHLESVDKRKASLHLGKKVSHALNQPIHKGMSRLEARRYIPLYQEEPSHNEVLLSLAKLDFNLVQEQHRKELGNLTRWWKGLDVQRKFPFARDRLVEMYVWWLGEYYEPEHEVAREILTKLSSVISIIDDIYDVYGTWEELELFTEAIERWDVDAKDGLPEYMQECYKIVLDLYDEIGYEFSRKGHSYRLFYAKEVMKNQARAYLVEAKCFHRNHVPTMEEYMSIALPSSGVVSILAWSFLGMGDIVTKDVFDWLLFNDPKMVKASSVIGRLMDDIAGHKFEQERGHVASAVECFMKQYRVTEEEAKEELRKQVTNAWKDINEELRRPTVIPMPILVRILNLTQAMHMMYNGETDNYTHAGTKMKEHVTSLLVNPLPM</sequence>
<dbReference type="Proteomes" id="UP000030711">
    <property type="component" value="Unassembled WGS sequence"/>
</dbReference>
<dbReference type="Gene3D" id="1.10.600.10">
    <property type="entry name" value="Farnesyl Diphosphate Synthase"/>
    <property type="match status" value="1"/>
</dbReference>
<dbReference type="eggNOG" id="ENOG502QUCN">
    <property type="taxonomic scope" value="Eukaryota"/>
</dbReference>
<evidence type="ECO:0000313" key="7">
    <source>
        <dbReference type="EMBL" id="KAK2632382.1"/>
    </source>
</evidence>
<dbReference type="FunFam" id="1.10.600.10:FF:000007">
    <property type="entry name" value="Isoprene synthase, chloroplastic"/>
    <property type="match status" value="1"/>
</dbReference>
<reference evidence="7" key="3">
    <citation type="submission" date="2023-04" db="EMBL/GenBank/DDBJ databases">
        <title>WGS assembly of Eucalyptus grandis.</title>
        <authorList>
            <person name="Myburg A."/>
            <person name="Grattapaglia D."/>
            <person name="Tuskan G."/>
            <person name="Hellsten U."/>
            <person name="Hayes R."/>
            <person name="Grimwood J."/>
            <person name="Jenkins J."/>
            <person name="Lindquist E."/>
            <person name="Tice H."/>
            <person name="Bauer D."/>
            <person name="Goodstein D."/>
            <person name="Dubchak I."/>
            <person name="Poliakov A."/>
            <person name="Mizrachi E."/>
            <person name="Kullan A."/>
            <person name="Hussey S."/>
            <person name="Pinard D."/>
            <person name="Van D."/>
            <person name="Singh P."/>
            <person name="Van J."/>
            <person name="Silva-Junior O."/>
            <person name="Togawa R."/>
            <person name="Pappas M."/>
            <person name="Faria D."/>
            <person name="Sansaloni C."/>
            <person name="Petroli C."/>
            <person name="Yang X."/>
            <person name="Ranjan P."/>
            <person name="Tschaplinski T."/>
            <person name="Ye C."/>
            <person name="Li T."/>
            <person name="Sterck L."/>
            <person name="Vanneste K."/>
            <person name="Murat F."/>
            <person name="Soler M."/>
            <person name="Clemente H."/>
            <person name="Saidi N."/>
            <person name="Cassan-Wang H."/>
            <person name="Dunand C."/>
            <person name="Hefer C."/>
            <person name="Bornberg-Bauer E."/>
            <person name="Kersting A."/>
            <person name="Vining K."/>
            <person name="Amarasinghe V."/>
            <person name="Ranik M."/>
            <person name="Naithani S."/>
            <person name="Elser J."/>
            <person name="Boyd A."/>
            <person name="Liston A."/>
            <person name="Spatafora J."/>
            <person name="Dharmwardhana P."/>
            <person name="Raja R."/>
            <person name="Sullivan C."/>
            <person name="Romanel E."/>
            <person name="Alves-Ferreira M."/>
            <person name="Kulheim C."/>
            <person name="Foley W."/>
            <person name="Carocha V."/>
            <person name="Paiva J."/>
            <person name="Kudrna D."/>
            <person name="Brommonschenkel S."/>
            <person name="Pasquali G."/>
            <person name="Byrne M."/>
            <person name="Rigault P."/>
            <person name="Tibbits J."/>
            <person name="Spokevicius A."/>
            <person name="Jones R."/>
            <person name="Steane D."/>
            <person name="Vaillancourt R."/>
            <person name="Potts B."/>
            <person name="Joubert F."/>
            <person name="Barry K."/>
            <person name="Pappas G."/>
            <person name="Strauss S."/>
            <person name="Jaiswal P."/>
            <person name="Grima-Pettenati J."/>
            <person name="Salse J."/>
            <person name="Van D."/>
            <person name="Rokhsar D."/>
            <person name="Schmutz J."/>
        </authorList>
    </citation>
    <scope>NUCLEOTIDE SEQUENCE</scope>
    <source>
        <tissue evidence="7">Leaf extractions</tissue>
    </source>
</reference>
<comment type="cofactor">
    <cofactor evidence="1">
        <name>Mg(2+)</name>
        <dbReference type="ChEBI" id="CHEBI:18420"/>
    </cofactor>
</comment>
<dbReference type="GO" id="GO:0016102">
    <property type="term" value="P:diterpenoid biosynthetic process"/>
    <property type="evidence" value="ECO:0007669"/>
    <property type="project" value="InterPro"/>
</dbReference>
<accession>A0A058ZTW8</accession>
<dbReference type="EMBL" id="KK199041">
    <property type="protein sequence ID" value="KCW44806.1"/>
    <property type="molecule type" value="Genomic_DNA"/>
</dbReference>
<dbReference type="FunFam" id="1.50.10.130:FF:000001">
    <property type="entry name" value="Isoprene synthase, chloroplastic"/>
    <property type="match status" value="1"/>
</dbReference>
<organism evidence="8">
    <name type="scientific">Eucalyptus grandis</name>
    <name type="common">Flooded gum</name>
    <dbReference type="NCBI Taxonomy" id="71139"/>
    <lineage>
        <taxon>Eukaryota</taxon>
        <taxon>Viridiplantae</taxon>
        <taxon>Streptophyta</taxon>
        <taxon>Embryophyta</taxon>
        <taxon>Tracheophyta</taxon>
        <taxon>Spermatophyta</taxon>
        <taxon>Magnoliopsida</taxon>
        <taxon>eudicotyledons</taxon>
        <taxon>Gunneridae</taxon>
        <taxon>Pentapetalae</taxon>
        <taxon>rosids</taxon>
        <taxon>malvids</taxon>
        <taxon>Myrtales</taxon>
        <taxon>Myrtaceae</taxon>
        <taxon>Myrtoideae</taxon>
        <taxon>Eucalypteae</taxon>
        <taxon>Eucalyptus</taxon>
    </lineage>
</organism>
<dbReference type="InterPro" id="IPR036965">
    <property type="entry name" value="Terpene_synth_N_sf"/>
</dbReference>
<keyword evidence="9" id="KW-1185">Reference proteome</keyword>
<dbReference type="InterPro" id="IPR008930">
    <property type="entry name" value="Terpenoid_cyclase/PrenylTrfase"/>
</dbReference>
<protein>
    <recommendedName>
        <fullName evidence="10">(+)-delta-cadinene synthase</fullName>
    </recommendedName>
</protein>
<dbReference type="InterPro" id="IPR044814">
    <property type="entry name" value="Terpene_cyclase_plant_C1"/>
</dbReference>
<dbReference type="InterPro" id="IPR034741">
    <property type="entry name" value="Terpene_cyclase-like_1_C"/>
</dbReference>